<dbReference type="InterPro" id="IPR005358">
    <property type="entry name" value="Puta_zinc/iron-chelating_dom"/>
</dbReference>
<dbReference type="OrthoDB" id="9786855at2"/>
<keyword evidence="2" id="KW-1185">Reference proteome</keyword>
<dbReference type="PANTHER" id="PTHR37421">
    <property type="entry name" value="UPF0260 PROTEIN YCGN"/>
    <property type="match status" value="1"/>
</dbReference>
<name>A0A5Q2QE13_9GAMM</name>
<proteinExistence type="predicted"/>
<dbReference type="Pfam" id="PF03692">
    <property type="entry name" value="CxxCxxCC"/>
    <property type="match status" value="1"/>
</dbReference>
<evidence type="ECO:0000313" key="1">
    <source>
        <dbReference type="EMBL" id="QGG80266.1"/>
    </source>
</evidence>
<dbReference type="PIRSF" id="PIRSF006173">
    <property type="entry name" value="UCP006173"/>
    <property type="match status" value="1"/>
</dbReference>
<reference evidence="1 2" key="1">
    <citation type="submission" date="2019-11" db="EMBL/GenBank/DDBJ databases">
        <authorList>
            <person name="Khan S.A."/>
            <person name="Jeon C.O."/>
            <person name="Chun B.H."/>
        </authorList>
    </citation>
    <scope>NUCLEOTIDE SEQUENCE [LARGE SCALE GENOMIC DNA]</scope>
    <source>
        <strain evidence="1 2">IMCC 1097</strain>
    </source>
</reference>
<dbReference type="KEGG" id="llp:GH975_06630"/>
<evidence type="ECO:0000313" key="2">
    <source>
        <dbReference type="Proteomes" id="UP000388235"/>
    </source>
</evidence>
<dbReference type="InterPro" id="IPR008228">
    <property type="entry name" value="UCP006173"/>
</dbReference>
<dbReference type="PANTHER" id="PTHR37421:SF1">
    <property type="entry name" value="UPF0260 PROTEIN YCGN"/>
    <property type="match status" value="1"/>
</dbReference>
<dbReference type="Proteomes" id="UP000388235">
    <property type="component" value="Chromosome"/>
</dbReference>
<accession>A0A5Q2QE13</accession>
<dbReference type="RefSeq" id="WP_153713770.1">
    <property type="nucleotide sequence ID" value="NZ_CP045871.1"/>
</dbReference>
<protein>
    <submittedName>
        <fullName evidence="1">Uncharacterized protein</fullName>
    </submittedName>
</protein>
<organism evidence="1 2">
    <name type="scientific">Litorivicinus lipolyticus</name>
    <dbReference type="NCBI Taxonomy" id="418701"/>
    <lineage>
        <taxon>Bacteria</taxon>
        <taxon>Pseudomonadati</taxon>
        <taxon>Pseudomonadota</taxon>
        <taxon>Gammaproteobacteria</taxon>
        <taxon>Oceanospirillales</taxon>
        <taxon>Litorivicinaceae</taxon>
        <taxon>Litorivicinus</taxon>
    </lineage>
</organism>
<dbReference type="AlphaFoldDB" id="A0A5Q2QE13"/>
<dbReference type="EMBL" id="CP045871">
    <property type="protein sequence ID" value="QGG80266.1"/>
    <property type="molecule type" value="Genomic_DNA"/>
</dbReference>
<sequence length="148" mass="16701">MDKPFWQTTALADMNDTQWESLCDGCGLCCVHLLQDDLDQVYQTDVVCDLIDLDSCQCTRYPERQTLVPECNKVSLELPQAFPTMPETCAYRRLYYGQQIPAWHPLITGSSDAMHQGGHSARGKVVHESDAGDLEDHVVAWTPIRMPD</sequence>
<gene>
    <name evidence="1" type="ORF">GH975_06630</name>
</gene>